<dbReference type="PANTHER" id="PTHR47295">
    <property type="entry name" value="EG45-LIKE DOMAIN CONTAINING PROTEIN 1-RELATED"/>
    <property type="match status" value="1"/>
</dbReference>
<dbReference type="Proteomes" id="UP000734854">
    <property type="component" value="Unassembled WGS sequence"/>
</dbReference>
<evidence type="ECO:0000256" key="4">
    <source>
        <dbReference type="SAM" id="Phobius"/>
    </source>
</evidence>
<protein>
    <recommendedName>
        <fullName evidence="6">Expansin-like EG45 domain-containing protein</fullName>
    </recommendedName>
</protein>
<dbReference type="CDD" id="cd22269">
    <property type="entry name" value="DPBB_EG45-like"/>
    <property type="match status" value="1"/>
</dbReference>
<organism evidence="7 8">
    <name type="scientific">Zingiber officinale</name>
    <name type="common">Ginger</name>
    <name type="synonym">Amomum zingiber</name>
    <dbReference type="NCBI Taxonomy" id="94328"/>
    <lineage>
        <taxon>Eukaryota</taxon>
        <taxon>Viridiplantae</taxon>
        <taxon>Streptophyta</taxon>
        <taxon>Embryophyta</taxon>
        <taxon>Tracheophyta</taxon>
        <taxon>Spermatophyta</taxon>
        <taxon>Magnoliopsida</taxon>
        <taxon>Liliopsida</taxon>
        <taxon>Zingiberales</taxon>
        <taxon>Zingiberaceae</taxon>
        <taxon>Zingiber</taxon>
    </lineage>
</organism>
<dbReference type="InterPro" id="IPR036908">
    <property type="entry name" value="RlpA-like_sf"/>
</dbReference>
<feature type="signal peptide" evidence="5">
    <location>
        <begin position="1"/>
        <end position="27"/>
    </location>
</feature>
<sequence>MKMALAKSSVVVVAAMVMVALVSSVAAVPGIATFYTPPYTPSSCFGFEDRGVIIAAAGGGIWDNRAACGRRYRVSCTGGTNDVPNPCRSGSVTVTIVDFCPGCASRGVTMDLSQEVFARIANPDAGRIRIDYTRYIYLNFEFLFICMYIYLILFYLLLFMILFLVGCKER</sequence>
<evidence type="ECO:0000256" key="2">
    <source>
        <dbReference type="ARBA" id="ARBA00022525"/>
    </source>
</evidence>
<keyword evidence="3 5" id="KW-0732">Signal</keyword>
<evidence type="ECO:0000259" key="6">
    <source>
        <dbReference type="PROSITE" id="PS50842"/>
    </source>
</evidence>
<name>A0A8J5KEC2_ZINOF</name>
<evidence type="ECO:0000256" key="3">
    <source>
        <dbReference type="ARBA" id="ARBA00022729"/>
    </source>
</evidence>
<evidence type="ECO:0000313" key="7">
    <source>
        <dbReference type="EMBL" id="KAG6482146.1"/>
    </source>
</evidence>
<evidence type="ECO:0000256" key="1">
    <source>
        <dbReference type="ARBA" id="ARBA00004613"/>
    </source>
</evidence>
<feature type="chain" id="PRO_5035226519" description="Expansin-like EG45 domain-containing protein" evidence="5">
    <location>
        <begin position="28"/>
        <end position="170"/>
    </location>
</feature>
<comment type="subcellular location">
    <subcellularLocation>
        <location evidence="1">Secreted</location>
    </subcellularLocation>
</comment>
<keyword evidence="8" id="KW-1185">Reference proteome</keyword>
<comment type="caution">
    <text evidence="7">The sequence shown here is derived from an EMBL/GenBank/DDBJ whole genome shotgun (WGS) entry which is preliminary data.</text>
</comment>
<keyword evidence="4" id="KW-0812">Transmembrane</keyword>
<dbReference type="InterPro" id="IPR007112">
    <property type="entry name" value="Expansin/allergen_DPBB_dom"/>
</dbReference>
<feature type="transmembrane region" description="Helical" evidence="4">
    <location>
        <begin position="142"/>
        <end position="165"/>
    </location>
</feature>
<keyword evidence="4" id="KW-0472">Membrane</keyword>
<dbReference type="InterPro" id="IPR044206">
    <property type="entry name" value="EGC1/2"/>
</dbReference>
<dbReference type="PROSITE" id="PS50842">
    <property type="entry name" value="EXPANSIN_EG45"/>
    <property type="match status" value="1"/>
</dbReference>
<keyword evidence="4" id="KW-1133">Transmembrane helix</keyword>
<feature type="domain" description="Expansin-like EG45" evidence="6">
    <location>
        <begin position="30"/>
        <end position="134"/>
    </location>
</feature>
<reference evidence="7 8" key="1">
    <citation type="submission" date="2020-08" db="EMBL/GenBank/DDBJ databases">
        <title>Plant Genome Project.</title>
        <authorList>
            <person name="Zhang R.-G."/>
        </authorList>
    </citation>
    <scope>NUCLEOTIDE SEQUENCE [LARGE SCALE GENOMIC DNA]</scope>
    <source>
        <tissue evidence="7">Rhizome</tissue>
    </source>
</reference>
<accession>A0A8J5KEC2</accession>
<dbReference type="SUPFAM" id="SSF50685">
    <property type="entry name" value="Barwin-like endoglucanases"/>
    <property type="match status" value="1"/>
</dbReference>
<dbReference type="InterPro" id="IPR009009">
    <property type="entry name" value="RlpA-like_DPBB"/>
</dbReference>
<evidence type="ECO:0000313" key="8">
    <source>
        <dbReference type="Proteomes" id="UP000734854"/>
    </source>
</evidence>
<dbReference type="SMART" id="SM00837">
    <property type="entry name" value="DPBB_1"/>
    <property type="match status" value="1"/>
</dbReference>
<proteinExistence type="predicted"/>
<dbReference type="GO" id="GO:0009627">
    <property type="term" value="P:systemic acquired resistance"/>
    <property type="evidence" value="ECO:0007669"/>
    <property type="project" value="InterPro"/>
</dbReference>
<keyword evidence="2" id="KW-0964">Secreted</keyword>
<dbReference type="GO" id="GO:0048046">
    <property type="term" value="C:apoplast"/>
    <property type="evidence" value="ECO:0007669"/>
    <property type="project" value="InterPro"/>
</dbReference>
<dbReference type="FunFam" id="2.40.40.10:FF:000005">
    <property type="entry name" value="Barwin-related endoglucanase"/>
    <property type="match status" value="1"/>
</dbReference>
<dbReference type="Pfam" id="PF03330">
    <property type="entry name" value="DPBB_1"/>
    <property type="match status" value="1"/>
</dbReference>
<dbReference type="AlphaFoldDB" id="A0A8J5KEC2"/>
<dbReference type="Gene3D" id="2.40.40.10">
    <property type="entry name" value="RlpA-like domain"/>
    <property type="match status" value="1"/>
</dbReference>
<evidence type="ECO:0000256" key="5">
    <source>
        <dbReference type="SAM" id="SignalP"/>
    </source>
</evidence>
<dbReference type="EMBL" id="JACMSC010000016">
    <property type="protein sequence ID" value="KAG6482146.1"/>
    <property type="molecule type" value="Genomic_DNA"/>
</dbReference>
<dbReference type="PANTHER" id="PTHR47295:SF10">
    <property type="entry name" value="EG45-LIKE DOMAIN CONTAINING PROTEIN"/>
    <property type="match status" value="1"/>
</dbReference>
<gene>
    <name evidence="7" type="ORF">ZIOFF_058777</name>
</gene>